<evidence type="ECO:0000313" key="2">
    <source>
        <dbReference type="EMBL" id="EKY02568.1"/>
    </source>
</evidence>
<reference evidence="2 3" key="1">
    <citation type="submission" date="2012-05" db="EMBL/GenBank/DDBJ databases">
        <authorList>
            <person name="Weinstock G."/>
            <person name="Sodergren E."/>
            <person name="Lobos E.A."/>
            <person name="Fulton L."/>
            <person name="Fulton R."/>
            <person name="Courtney L."/>
            <person name="Fronick C."/>
            <person name="O'Laughlin M."/>
            <person name="Godfrey J."/>
            <person name="Wilson R.M."/>
            <person name="Miner T."/>
            <person name="Farmer C."/>
            <person name="Delehaunty K."/>
            <person name="Cordes M."/>
            <person name="Minx P."/>
            <person name="Tomlinson C."/>
            <person name="Chen J."/>
            <person name="Wollam A."/>
            <person name="Pepin K.H."/>
            <person name="Bhonagiri V."/>
            <person name="Zhang X."/>
            <person name="Suruliraj S."/>
            <person name="Warren W."/>
            <person name="Mitreva M."/>
            <person name="Mardis E.R."/>
            <person name="Wilson R.K."/>
        </authorList>
    </citation>
    <scope>NUCLEOTIDE SEQUENCE [LARGE SCALE GENOMIC DNA]</scope>
    <source>
        <strain evidence="2 3">F0037</strain>
    </source>
</reference>
<dbReference type="InterPro" id="IPR011051">
    <property type="entry name" value="RmlC_Cupin_sf"/>
</dbReference>
<dbReference type="STRING" id="1127696.HMPREF9134_00424"/>
<sequence length="95" mass="10680">MIGTEINEFGLVAEQEELMVVHVDLPQGKKVRPHDHVGQDVFFSVVKGEVITTLDSNETHKLTPGTLLRFPGEAMIGIEALVDSEFYVYLINRRN</sequence>
<evidence type="ECO:0000313" key="3">
    <source>
        <dbReference type="Proteomes" id="UP000010408"/>
    </source>
</evidence>
<dbReference type="CDD" id="cd02208">
    <property type="entry name" value="cupin_RmlC-like"/>
    <property type="match status" value="1"/>
</dbReference>
<accession>L1NGQ1</accession>
<dbReference type="Pfam" id="PF07883">
    <property type="entry name" value="Cupin_2"/>
    <property type="match status" value="1"/>
</dbReference>
<evidence type="ECO:0000259" key="1">
    <source>
        <dbReference type="Pfam" id="PF07883"/>
    </source>
</evidence>
<dbReference type="HOGENOM" id="CLU_158587_0_0_10"/>
<dbReference type="InterPro" id="IPR013096">
    <property type="entry name" value="Cupin_2"/>
</dbReference>
<name>L1NGQ1_9PORP</name>
<dbReference type="EMBL" id="AMEQ01000013">
    <property type="protein sequence ID" value="EKY02568.1"/>
    <property type="molecule type" value="Genomic_DNA"/>
</dbReference>
<dbReference type="SUPFAM" id="SSF51182">
    <property type="entry name" value="RmlC-like cupins"/>
    <property type="match status" value="1"/>
</dbReference>
<dbReference type="InterPro" id="IPR014710">
    <property type="entry name" value="RmlC-like_jellyroll"/>
</dbReference>
<dbReference type="RefSeq" id="WP_005468593.1">
    <property type="nucleotide sequence ID" value="NZ_KB291043.1"/>
</dbReference>
<organism evidence="2 3">
    <name type="scientific">Porphyromonas catoniae F0037</name>
    <dbReference type="NCBI Taxonomy" id="1127696"/>
    <lineage>
        <taxon>Bacteria</taxon>
        <taxon>Pseudomonadati</taxon>
        <taxon>Bacteroidota</taxon>
        <taxon>Bacteroidia</taxon>
        <taxon>Bacteroidales</taxon>
        <taxon>Porphyromonadaceae</taxon>
        <taxon>Porphyromonas</taxon>
    </lineage>
</organism>
<dbReference type="AlphaFoldDB" id="L1NGQ1"/>
<protein>
    <recommendedName>
        <fullName evidence="1">Cupin type-2 domain-containing protein</fullName>
    </recommendedName>
</protein>
<proteinExistence type="predicted"/>
<dbReference type="Proteomes" id="UP000010408">
    <property type="component" value="Unassembled WGS sequence"/>
</dbReference>
<dbReference type="PATRIC" id="fig|1127696.3.peg.369"/>
<dbReference type="eggNOG" id="COG0662">
    <property type="taxonomic scope" value="Bacteria"/>
</dbReference>
<gene>
    <name evidence="2" type="ORF">HMPREF9134_00424</name>
</gene>
<dbReference type="Gene3D" id="2.60.120.10">
    <property type="entry name" value="Jelly Rolls"/>
    <property type="match status" value="1"/>
</dbReference>
<feature type="domain" description="Cupin type-2" evidence="1">
    <location>
        <begin position="22"/>
        <end position="72"/>
    </location>
</feature>
<comment type="caution">
    <text evidence="2">The sequence shown here is derived from an EMBL/GenBank/DDBJ whole genome shotgun (WGS) entry which is preliminary data.</text>
</comment>